<comment type="function">
    <text evidence="6">RuBisCO catalyzes two reactions: the carboxylation of D-ribulose 1,5-bisphosphate, the primary event in carbon dioxide fixation, as well as the oxidative fragmentation of the pentose substrate. Both reactions occur simultaneously and in competition at the same active site. Although the small subunit is not catalytic it is essential for maximal activity.</text>
</comment>
<comment type="similarity">
    <text evidence="5">Belongs to the RuBisCO small chain family.</text>
</comment>
<feature type="domain" description="Ribulose bisphosphate carboxylase small subunit" evidence="7">
    <location>
        <begin position="7"/>
        <end position="106"/>
    </location>
</feature>
<dbReference type="GO" id="GO:0016984">
    <property type="term" value="F:ribulose-bisphosphate carboxylase activity"/>
    <property type="evidence" value="ECO:0007669"/>
    <property type="project" value="UniProtKB-UniRule"/>
</dbReference>
<name>A0A8F0WFJ1_9STRA</name>
<comment type="miscellaneous">
    <text evidence="5">The basic functional RuBisCO is composed of a large chain homodimer in a 'head-to-tail' conformation. In form I RuBisCO this homodimer is arranged in a barrel-like tetramer with the small subunits forming a tetrameric 'cap' on each end of the 'barrel'.</text>
</comment>
<dbReference type="HAMAP" id="MF_00859">
    <property type="entry name" value="RuBisCO_S_bact"/>
    <property type="match status" value="1"/>
</dbReference>
<dbReference type="GO" id="GO:0019253">
    <property type="term" value="P:reductive pentose-phosphate cycle"/>
    <property type="evidence" value="ECO:0007669"/>
    <property type="project" value="UniProtKB-UniRule"/>
</dbReference>
<dbReference type="PANTHER" id="PTHR31262:SF23">
    <property type="entry name" value="RIBULOSE BISPHOSPHATE CARBOXYLASE SMALL SUBUNIT"/>
    <property type="match status" value="1"/>
</dbReference>
<gene>
    <name evidence="5 8" type="primary">rbcS</name>
    <name evidence="6" type="synonym">RBCS</name>
</gene>
<evidence type="ECO:0000313" key="8">
    <source>
        <dbReference type="EMBL" id="QWM93108.1"/>
    </source>
</evidence>
<reference evidence="8" key="1">
    <citation type="journal article" date="2021" name="Ecol Indic">
        <title>Morphological and molecular identification reveals that waters from an isolated oasis in Tamanrasset (extreme South of Algerian Sahara) are colonized by opportunistic and pollution-tolerant diatom species.</title>
        <authorList>
            <person name="Gastineau R."/>
            <person name="Hamedi C."/>
            <person name="Baba Hamed M.B."/>
            <person name="Abi-Ayad S.-M.E.-A."/>
            <person name="Bak M."/>
            <person name="Lemieux C."/>
            <person name="Turmel M."/>
            <person name="Dobosz S."/>
            <person name="Wrobel R.J."/>
            <person name="Kierzek A."/>
            <person name="Lange-Bertalot H."/>
            <person name="Witkowski A."/>
        </authorList>
    </citation>
    <scope>NUCLEOTIDE SEQUENCE</scope>
    <source>
        <strain evidence="8">SZCZR1828</strain>
    </source>
</reference>
<dbReference type="GeneID" id="67123155"/>
<dbReference type="InterPro" id="IPR036385">
    <property type="entry name" value="RuBisCO_ssu_sf"/>
</dbReference>
<comment type="subunit">
    <text evidence="4 5">Heterohexadecamer of 8 large and 8 small subunits.</text>
</comment>
<comment type="function">
    <text evidence="5">RuBisCO catalyzes two reactions: the carboxylation of D-ribulose 1,5-bisphosphate, the primary event in carbon dioxide fixation, as well as the oxidative fragmentation of the pentose substrate in the photorespiration process. Both reactions occur simultaneously and in competition at the same active site. Although the small subunit is not catalytic it is essential for maximal activity.</text>
</comment>
<dbReference type="AlphaFoldDB" id="A0A8F0WFJ1"/>
<dbReference type="InterPro" id="IPR000894">
    <property type="entry name" value="RuBisCO_ssu_dom"/>
</dbReference>
<accession>A0A8F0WFJ1</accession>
<evidence type="ECO:0000259" key="7">
    <source>
        <dbReference type="SMART" id="SM00961"/>
    </source>
</evidence>
<protein>
    <recommendedName>
        <fullName evidence="5 6">Multifunctional fusion protein</fullName>
    </recommendedName>
    <domain>
        <recommendedName>
            <fullName evidence="5">Ribulose bisphosphate carboxylase small subunit</fullName>
            <shortName evidence="5">RuBisCO small subunit</shortName>
        </recommendedName>
    </domain>
    <domain>
        <recommendedName>
            <fullName evidence="6">Ribulose bisphosphate carboxylase small subunit, chloroplastic</fullName>
        </recommendedName>
    </domain>
</protein>
<evidence type="ECO:0000256" key="4">
    <source>
        <dbReference type="ARBA" id="ARBA00038826"/>
    </source>
</evidence>
<evidence type="ECO:0000256" key="1">
    <source>
        <dbReference type="ARBA" id="ARBA00022531"/>
    </source>
</evidence>
<keyword evidence="6 8" id="KW-0934">Plastid</keyword>
<evidence type="ECO:0000256" key="3">
    <source>
        <dbReference type="ARBA" id="ARBA00023300"/>
    </source>
</evidence>
<sequence length="142" mass="16162">MRIVRLTQGCFSFLPDLTDQQIEKQIAYAISKGLAMNVEWTDDPHPRNNYWELWGLPLFDIKDPASVMFELKEARKSCAAGYIRINAFDASYGTESCVMSFIVNRPASEPGFYLERGEGAGRFIRYTIKSYSVQANPEGGRY</sequence>
<dbReference type="InterPro" id="IPR024681">
    <property type="entry name" value="RuBisCO_ssu"/>
</dbReference>
<dbReference type="RefSeq" id="YP_010133618.1">
    <property type="nucleotide sequence ID" value="NC_056787.1"/>
</dbReference>
<dbReference type="Pfam" id="PF00101">
    <property type="entry name" value="RuBisCO_small"/>
    <property type="match status" value="1"/>
</dbReference>
<evidence type="ECO:0000256" key="6">
    <source>
        <dbReference type="HAMAP-Rule" id="MF_00860"/>
    </source>
</evidence>
<keyword evidence="5" id="KW-0601">Photorespiration</keyword>
<dbReference type="SUPFAM" id="SSF55239">
    <property type="entry name" value="RuBisCO, small subunit"/>
    <property type="match status" value="1"/>
</dbReference>
<keyword evidence="1 5" id="KW-0602">Photosynthesis</keyword>
<evidence type="ECO:0000256" key="5">
    <source>
        <dbReference type="HAMAP-Rule" id="MF_00859"/>
    </source>
</evidence>
<keyword evidence="3 5" id="KW-0120">Carbon dioxide fixation</keyword>
<proteinExistence type="inferred from homology"/>
<keyword evidence="5 8" id="KW-0150">Chloroplast</keyword>
<geneLocation type="chloroplast" evidence="8"/>
<dbReference type="EMBL" id="MT383638">
    <property type="protein sequence ID" value="QWM93108.1"/>
    <property type="molecule type" value="Genomic_DNA"/>
</dbReference>
<dbReference type="Gene3D" id="3.30.190.10">
    <property type="entry name" value="Ribulose bisphosphate carboxylase, small subunit"/>
    <property type="match status" value="1"/>
</dbReference>
<comment type="subcellular location">
    <subcellularLocation>
        <location evidence="5">Plastid</location>
        <location evidence="5">Chloroplast</location>
    </subcellularLocation>
</comment>
<dbReference type="CDD" id="cd03527">
    <property type="entry name" value="RuBisCO_small"/>
    <property type="match status" value="1"/>
</dbReference>
<evidence type="ECO:0000256" key="2">
    <source>
        <dbReference type="ARBA" id="ARBA00022567"/>
    </source>
</evidence>
<dbReference type="SMART" id="SM00961">
    <property type="entry name" value="RuBisCO_small"/>
    <property type="match status" value="1"/>
</dbReference>
<keyword evidence="2 5" id="KW-0113">Calvin cycle</keyword>
<organism evidence="8">
    <name type="scientific">Nitzschia supralitorea</name>
    <dbReference type="NCBI Taxonomy" id="303403"/>
    <lineage>
        <taxon>Eukaryota</taxon>
        <taxon>Sar</taxon>
        <taxon>Stramenopiles</taxon>
        <taxon>Ochrophyta</taxon>
        <taxon>Bacillariophyta</taxon>
        <taxon>Bacillariophyceae</taxon>
        <taxon>Bacillariophycidae</taxon>
        <taxon>Bacillariales</taxon>
        <taxon>Bacillariaceae</taxon>
        <taxon>Nitzschia</taxon>
    </lineage>
</organism>
<dbReference type="PANTHER" id="PTHR31262">
    <property type="entry name" value="RIBULOSE BISPHOSPHATE CARBOXYLASE SMALL CHAIN 1, CHLOROPLASTIC"/>
    <property type="match status" value="1"/>
</dbReference>
<dbReference type="GO" id="GO:0009507">
    <property type="term" value="C:chloroplast"/>
    <property type="evidence" value="ECO:0007669"/>
    <property type="project" value="UniProtKB-SubCell"/>
</dbReference>